<proteinExistence type="predicted"/>
<gene>
    <name evidence="2" type="ORF">Sru01_52000</name>
</gene>
<sequence length="81" mass="8565">MQAHSHHAPQRQVAQSSGNDEAPPPGLQTPMYGRGLPETEILQSTANRIEISPVDDHSGHGVNAGIVRAPTKALIDAGDKH</sequence>
<evidence type="ECO:0000313" key="2">
    <source>
        <dbReference type="EMBL" id="GII80218.1"/>
    </source>
</evidence>
<evidence type="ECO:0000256" key="1">
    <source>
        <dbReference type="SAM" id="MobiDB-lite"/>
    </source>
</evidence>
<accession>A0A919V3L7</accession>
<evidence type="ECO:0000313" key="3">
    <source>
        <dbReference type="Proteomes" id="UP000655287"/>
    </source>
</evidence>
<reference evidence="2" key="1">
    <citation type="submission" date="2021-01" db="EMBL/GenBank/DDBJ databases">
        <title>Whole genome shotgun sequence of Sphaerisporangium rufum NBRC 109079.</title>
        <authorList>
            <person name="Komaki H."/>
            <person name="Tamura T."/>
        </authorList>
    </citation>
    <scope>NUCLEOTIDE SEQUENCE</scope>
    <source>
        <strain evidence="2">NBRC 109079</strain>
    </source>
</reference>
<feature type="region of interest" description="Disordered" evidence="1">
    <location>
        <begin position="1"/>
        <end position="81"/>
    </location>
</feature>
<dbReference type="AlphaFoldDB" id="A0A919V3L7"/>
<dbReference type="Proteomes" id="UP000655287">
    <property type="component" value="Unassembled WGS sequence"/>
</dbReference>
<protein>
    <submittedName>
        <fullName evidence="2">Uncharacterized protein</fullName>
    </submittedName>
</protein>
<name>A0A919V3L7_9ACTN</name>
<comment type="caution">
    <text evidence="2">The sequence shown here is derived from an EMBL/GenBank/DDBJ whole genome shotgun (WGS) entry which is preliminary data.</text>
</comment>
<keyword evidence="3" id="KW-1185">Reference proteome</keyword>
<organism evidence="2 3">
    <name type="scientific">Sphaerisporangium rufum</name>
    <dbReference type="NCBI Taxonomy" id="1381558"/>
    <lineage>
        <taxon>Bacteria</taxon>
        <taxon>Bacillati</taxon>
        <taxon>Actinomycetota</taxon>
        <taxon>Actinomycetes</taxon>
        <taxon>Streptosporangiales</taxon>
        <taxon>Streptosporangiaceae</taxon>
        <taxon>Sphaerisporangium</taxon>
    </lineage>
</organism>
<dbReference type="EMBL" id="BOOU01000069">
    <property type="protein sequence ID" value="GII80218.1"/>
    <property type="molecule type" value="Genomic_DNA"/>
</dbReference>